<feature type="non-terminal residue" evidence="1">
    <location>
        <position position="1"/>
    </location>
</feature>
<evidence type="ECO:0000313" key="1">
    <source>
        <dbReference type="EMBL" id="CAG7729994.1"/>
    </source>
</evidence>
<comment type="caution">
    <text evidence="1">The sequence shown here is derived from an EMBL/GenBank/DDBJ whole genome shotgun (WGS) entry which is preliminary data.</text>
</comment>
<protein>
    <submittedName>
        <fullName evidence="1">Uncharacterized protein</fullName>
    </submittedName>
</protein>
<keyword evidence="2" id="KW-1185">Reference proteome</keyword>
<dbReference type="EMBL" id="CAJVCH010187520">
    <property type="protein sequence ID" value="CAG7729994.1"/>
    <property type="molecule type" value="Genomic_DNA"/>
</dbReference>
<accession>A0A8J2P3T6</accession>
<reference evidence="1" key="1">
    <citation type="submission" date="2021-06" db="EMBL/GenBank/DDBJ databases">
        <authorList>
            <person name="Hodson N. C."/>
            <person name="Mongue J. A."/>
            <person name="Jaron S. K."/>
        </authorList>
    </citation>
    <scope>NUCLEOTIDE SEQUENCE</scope>
</reference>
<dbReference type="Proteomes" id="UP000708208">
    <property type="component" value="Unassembled WGS sequence"/>
</dbReference>
<gene>
    <name evidence="1" type="ORF">AFUS01_LOCUS18674</name>
</gene>
<evidence type="ECO:0000313" key="2">
    <source>
        <dbReference type="Proteomes" id="UP000708208"/>
    </source>
</evidence>
<dbReference type="AlphaFoldDB" id="A0A8J2P3T6"/>
<proteinExistence type="predicted"/>
<sequence length="34" mass="3737">LVTFVTRPVVNVNTFKTLSGGITLANMVLHPFSY</sequence>
<organism evidence="1 2">
    <name type="scientific">Allacma fusca</name>
    <dbReference type="NCBI Taxonomy" id="39272"/>
    <lineage>
        <taxon>Eukaryota</taxon>
        <taxon>Metazoa</taxon>
        <taxon>Ecdysozoa</taxon>
        <taxon>Arthropoda</taxon>
        <taxon>Hexapoda</taxon>
        <taxon>Collembola</taxon>
        <taxon>Symphypleona</taxon>
        <taxon>Sminthuridae</taxon>
        <taxon>Allacma</taxon>
    </lineage>
</organism>
<name>A0A8J2P3T6_9HEXA</name>